<accession>A0ABS6H9P6</accession>
<evidence type="ECO:0000313" key="2">
    <source>
        <dbReference type="Proteomes" id="UP000689967"/>
    </source>
</evidence>
<evidence type="ECO:0000313" key="1">
    <source>
        <dbReference type="EMBL" id="MBU8545106.1"/>
    </source>
</evidence>
<comment type="caution">
    <text evidence="1">The sequence shown here is derived from an EMBL/GenBank/DDBJ whole genome shotgun (WGS) entry which is preliminary data.</text>
</comment>
<dbReference type="RefSeq" id="WP_216876883.1">
    <property type="nucleotide sequence ID" value="NZ_JAERQM010000004.1"/>
</dbReference>
<keyword evidence="2" id="KW-1185">Reference proteome</keyword>
<dbReference type="EMBL" id="JAERQM010000004">
    <property type="protein sequence ID" value="MBU8545106.1"/>
    <property type="molecule type" value="Genomic_DNA"/>
</dbReference>
<reference evidence="1 2" key="1">
    <citation type="submission" date="2021-01" db="EMBL/GenBank/DDBJ databases">
        <title>Roseomonas sp. nov, a bacterium isolated from an oil production mixture in Yumen Oilfield.</title>
        <authorList>
            <person name="Wu D."/>
        </authorList>
    </citation>
    <scope>NUCLEOTIDE SEQUENCE [LARGE SCALE GENOMIC DNA]</scope>
    <source>
        <strain evidence="1 2">ROY-5-3</strain>
    </source>
</reference>
<proteinExistence type="predicted"/>
<sequence length="83" mass="8992">MPTTNLSIGREPVIDFDCSGWPLEKRERLTQAVRVIHGVTNVGNAGVSTMRVRYDPLVIVASALTLAVDQVADDILPGNNFSL</sequence>
<organism evidence="1 2">
    <name type="scientific">Falsiroseomonas oleicola</name>
    <dbReference type="NCBI Taxonomy" id="2801474"/>
    <lineage>
        <taxon>Bacteria</taxon>
        <taxon>Pseudomonadati</taxon>
        <taxon>Pseudomonadota</taxon>
        <taxon>Alphaproteobacteria</taxon>
        <taxon>Acetobacterales</taxon>
        <taxon>Roseomonadaceae</taxon>
        <taxon>Falsiroseomonas</taxon>
    </lineage>
</organism>
<dbReference type="Proteomes" id="UP000689967">
    <property type="component" value="Unassembled WGS sequence"/>
</dbReference>
<protein>
    <submittedName>
        <fullName evidence="1">Uncharacterized protein</fullName>
    </submittedName>
</protein>
<gene>
    <name evidence="1" type="ORF">JJQ90_15405</name>
</gene>
<name>A0ABS6H9P6_9PROT</name>